<feature type="compositionally biased region" description="Polar residues" evidence="1">
    <location>
        <begin position="18"/>
        <end position="37"/>
    </location>
</feature>
<comment type="caution">
    <text evidence="2">The sequence shown here is derived from an EMBL/GenBank/DDBJ whole genome shotgun (WGS) entry which is preliminary data.</text>
</comment>
<gene>
    <name evidence="2" type="ORF">Glove_349g33</name>
</gene>
<keyword evidence="3" id="KW-1185">Reference proteome</keyword>
<evidence type="ECO:0000256" key="1">
    <source>
        <dbReference type="SAM" id="MobiDB-lite"/>
    </source>
</evidence>
<evidence type="ECO:0000313" key="3">
    <source>
        <dbReference type="Proteomes" id="UP000266861"/>
    </source>
</evidence>
<name>A0A397HI57_9GLOM</name>
<proteinExistence type="predicted"/>
<sequence length="132" mass="14604">MIGLTNCNTHMTKSFNPNIDTSAKLSQSKTKVNAQSISQPKVSSPVTVSPSTKSQISNSPISKKISETEILEQCPDLYKEFSSENVDYYGITAETLCPLCNLDHDGDEDIEGKYKDGSYYIKCEKHETEITA</sequence>
<accession>A0A397HI57</accession>
<dbReference type="EMBL" id="PQFF01000319">
    <property type="protein sequence ID" value="RHZ61246.1"/>
    <property type="molecule type" value="Genomic_DNA"/>
</dbReference>
<evidence type="ECO:0000313" key="2">
    <source>
        <dbReference type="EMBL" id="RHZ61246.1"/>
    </source>
</evidence>
<organism evidence="2 3">
    <name type="scientific">Diversispora epigaea</name>
    <dbReference type="NCBI Taxonomy" id="1348612"/>
    <lineage>
        <taxon>Eukaryota</taxon>
        <taxon>Fungi</taxon>
        <taxon>Fungi incertae sedis</taxon>
        <taxon>Mucoromycota</taxon>
        <taxon>Glomeromycotina</taxon>
        <taxon>Glomeromycetes</taxon>
        <taxon>Diversisporales</taxon>
        <taxon>Diversisporaceae</taxon>
        <taxon>Diversispora</taxon>
    </lineage>
</organism>
<reference evidence="2 3" key="1">
    <citation type="submission" date="2018-08" db="EMBL/GenBank/DDBJ databases">
        <title>Genome and evolution of the arbuscular mycorrhizal fungus Diversispora epigaea (formerly Glomus versiforme) and its bacterial endosymbionts.</title>
        <authorList>
            <person name="Sun X."/>
            <person name="Fei Z."/>
            <person name="Harrison M."/>
        </authorList>
    </citation>
    <scope>NUCLEOTIDE SEQUENCE [LARGE SCALE GENOMIC DNA]</scope>
    <source>
        <strain evidence="2 3">IT104</strain>
    </source>
</reference>
<feature type="compositionally biased region" description="Low complexity" evidence="1">
    <location>
        <begin position="38"/>
        <end position="55"/>
    </location>
</feature>
<dbReference type="Proteomes" id="UP000266861">
    <property type="component" value="Unassembled WGS sequence"/>
</dbReference>
<dbReference type="AlphaFoldDB" id="A0A397HI57"/>
<protein>
    <submittedName>
        <fullName evidence="2">Uncharacterized protein</fullName>
    </submittedName>
</protein>
<dbReference type="OrthoDB" id="2425383at2759"/>
<feature type="region of interest" description="Disordered" evidence="1">
    <location>
        <begin position="18"/>
        <end position="61"/>
    </location>
</feature>